<dbReference type="PANTHER" id="PTHR15588">
    <property type="entry name" value="LSM1"/>
    <property type="match status" value="1"/>
</dbReference>
<feature type="region of interest" description="Disordered" evidence="3">
    <location>
        <begin position="1"/>
        <end position="30"/>
    </location>
</feature>
<dbReference type="InterPro" id="IPR001163">
    <property type="entry name" value="Sm_dom_euk/arc"/>
</dbReference>
<dbReference type="SMART" id="SM00651">
    <property type="entry name" value="Sm"/>
    <property type="match status" value="1"/>
</dbReference>
<protein>
    <recommendedName>
        <fullName evidence="4">Sm domain-containing protein</fullName>
    </recommendedName>
</protein>
<gene>
    <name evidence="5" type="ORF">SLS60_004128</name>
</gene>
<dbReference type="InterPro" id="IPR044642">
    <property type="entry name" value="PTHR15588"/>
</dbReference>
<dbReference type="PANTHER" id="PTHR15588:SF8">
    <property type="entry name" value="U6 SNRNA-ASSOCIATED SM-LIKE PROTEIN LSM1"/>
    <property type="match status" value="1"/>
</dbReference>
<keyword evidence="1" id="KW-0694">RNA-binding</keyword>
<dbReference type="Gene3D" id="2.30.30.100">
    <property type="match status" value="1"/>
</dbReference>
<evidence type="ECO:0000313" key="5">
    <source>
        <dbReference type="EMBL" id="KAL1606721.1"/>
    </source>
</evidence>
<keyword evidence="2" id="KW-0687">Ribonucleoprotein</keyword>
<dbReference type="Pfam" id="PF01423">
    <property type="entry name" value="LSM"/>
    <property type="match status" value="1"/>
</dbReference>
<evidence type="ECO:0000256" key="3">
    <source>
        <dbReference type="SAM" id="MobiDB-lite"/>
    </source>
</evidence>
<feature type="domain" description="Sm" evidence="4">
    <location>
        <begin position="27"/>
        <end position="107"/>
    </location>
</feature>
<name>A0ABR3RQN6_9PLEO</name>
<evidence type="ECO:0000313" key="6">
    <source>
        <dbReference type="Proteomes" id="UP001521785"/>
    </source>
</evidence>
<feature type="compositionally biased region" description="Low complexity" evidence="3">
    <location>
        <begin position="10"/>
        <end position="20"/>
    </location>
</feature>
<keyword evidence="6" id="KW-1185">Reference proteome</keyword>
<dbReference type="SUPFAM" id="SSF50182">
    <property type="entry name" value="Sm-like ribonucleoproteins"/>
    <property type="match status" value="1"/>
</dbReference>
<proteinExistence type="predicted"/>
<accession>A0ABR3RQN6</accession>
<evidence type="ECO:0000256" key="1">
    <source>
        <dbReference type="ARBA" id="ARBA00022884"/>
    </source>
</evidence>
<organism evidence="5 6">
    <name type="scientific">Paraconiothyrium brasiliense</name>
    <dbReference type="NCBI Taxonomy" id="300254"/>
    <lineage>
        <taxon>Eukaryota</taxon>
        <taxon>Fungi</taxon>
        <taxon>Dikarya</taxon>
        <taxon>Ascomycota</taxon>
        <taxon>Pezizomycotina</taxon>
        <taxon>Dothideomycetes</taxon>
        <taxon>Pleosporomycetidae</taxon>
        <taxon>Pleosporales</taxon>
        <taxon>Massarineae</taxon>
        <taxon>Didymosphaeriaceae</taxon>
        <taxon>Paraconiothyrium</taxon>
    </lineage>
</organism>
<dbReference type="EMBL" id="JAKJXO020000004">
    <property type="protein sequence ID" value="KAL1606721.1"/>
    <property type="molecule type" value="Genomic_DNA"/>
</dbReference>
<sequence>MNMSFNQMLQRSQQEQRQQEAPVEAPGHPSQAIEKVDVLLRDEKEYIGILRSYDQFANLVLTECTERIAARNPAASTDSPAPKWFICDVKLPGLMTIRGENVTICATVDLDGEDEPKGVKFAPEEQVRELANAQRNEKKASEVRKAKAYKMAGIEAGFGMTA</sequence>
<reference evidence="5 6" key="1">
    <citation type="submission" date="2024-02" db="EMBL/GenBank/DDBJ databases">
        <title>De novo assembly and annotation of 12 fungi associated with fruit tree decline syndrome in Ontario, Canada.</title>
        <authorList>
            <person name="Sulman M."/>
            <person name="Ellouze W."/>
            <person name="Ilyukhin E."/>
        </authorList>
    </citation>
    <scope>NUCLEOTIDE SEQUENCE [LARGE SCALE GENOMIC DNA]</scope>
    <source>
        <strain evidence="5 6">M42-189</strain>
    </source>
</reference>
<evidence type="ECO:0000256" key="2">
    <source>
        <dbReference type="ARBA" id="ARBA00023274"/>
    </source>
</evidence>
<comment type="caution">
    <text evidence="5">The sequence shown here is derived from an EMBL/GenBank/DDBJ whole genome shotgun (WGS) entry which is preliminary data.</text>
</comment>
<dbReference type="Proteomes" id="UP001521785">
    <property type="component" value="Unassembled WGS sequence"/>
</dbReference>
<dbReference type="InterPro" id="IPR010920">
    <property type="entry name" value="LSM_dom_sf"/>
</dbReference>
<evidence type="ECO:0000259" key="4">
    <source>
        <dbReference type="SMART" id="SM00651"/>
    </source>
</evidence>